<dbReference type="Gene3D" id="3.40.50.300">
    <property type="entry name" value="P-loop containing nucleotide triphosphate hydrolases"/>
    <property type="match status" value="1"/>
</dbReference>
<dbReference type="InterPro" id="IPR002078">
    <property type="entry name" value="Sigma_54_int"/>
</dbReference>
<dbReference type="GO" id="GO:0006355">
    <property type="term" value="P:regulation of DNA-templated transcription"/>
    <property type="evidence" value="ECO:0007669"/>
    <property type="project" value="InterPro"/>
</dbReference>
<evidence type="ECO:0000259" key="7">
    <source>
        <dbReference type="PROSITE" id="PS50113"/>
    </source>
</evidence>
<dbReference type="Pfam" id="PF13426">
    <property type="entry name" value="PAS_9"/>
    <property type="match status" value="1"/>
</dbReference>
<dbReference type="SUPFAM" id="SSF46689">
    <property type="entry name" value="Homeodomain-like"/>
    <property type="match status" value="1"/>
</dbReference>
<dbReference type="InterPro" id="IPR002197">
    <property type="entry name" value="HTH_Fis"/>
</dbReference>
<dbReference type="InterPro" id="IPR000700">
    <property type="entry name" value="PAS-assoc_C"/>
</dbReference>
<feature type="domain" description="PAS" evidence="6">
    <location>
        <begin position="6"/>
        <end position="44"/>
    </location>
</feature>
<dbReference type="Pfam" id="PF02954">
    <property type="entry name" value="HTH_8"/>
    <property type="match status" value="1"/>
</dbReference>
<dbReference type="GO" id="GO:0005524">
    <property type="term" value="F:ATP binding"/>
    <property type="evidence" value="ECO:0007669"/>
    <property type="project" value="UniProtKB-KW"/>
</dbReference>
<dbReference type="InterPro" id="IPR000014">
    <property type="entry name" value="PAS"/>
</dbReference>
<dbReference type="PROSITE" id="PS50045">
    <property type="entry name" value="SIGMA54_INTERACT_4"/>
    <property type="match status" value="1"/>
</dbReference>
<dbReference type="PRINTS" id="PR01590">
    <property type="entry name" value="HTHFIS"/>
</dbReference>
<keyword evidence="2" id="KW-0067">ATP-binding</keyword>
<dbReference type="PROSITE" id="PS50112">
    <property type="entry name" value="PAS"/>
    <property type="match status" value="1"/>
</dbReference>
<dbReference type="SUPFAM" id="SSF55785">
    <property type="entry name" value="PYP-like sensor domain (PAS domain)"/>
    <property type="match status" value="1"/>
</dbReference>
<dbReference type="Pfam" id="PF25601">
    <property type="entry name" value="AAA_lid_14"/>
    <property type="match status" value="1"/>
</dbReference>
<dbReference type="FunFam" id="3.40.50.300:FF:000006">
    <property type="entry name" value="DNA-binding transcriptional regulator NtrC"/>
    <property type="match status" value="1"/>
</dbReference>
<evidence type="ECO:0000256" key="1">
    <source>
        <dbReference type="ARBA" id="ARBA00022741"/>
    </source>
</evidence>
<dbReference type="NCBIfam" id="TIGR00229">
    <property type="entry name" value="sensory_box"/>
    <property type="match status" value="1"/>
</dbReference>
<dbReference type="Gene3D" id="1.10.8.60">
    <property type="match status" value="1"/>
</dbReference>
<evidence type="ECO:0000256" key="3">
    <source>
        <dbReference type="ARBA" id="ARBA00023015"/>
    </source>
</evidence>
<sequence length="439" mass="49653">MPCCTILNCISEGIFAIGLDKKISFLNHAAESITGFTYEEAIGQYCFYILRSNVCQVNCPLEVAIKKREAVYDQAAVIINKSGNEIPVRLNVDIIKDDHGEITGAIETFRDVSLVETLRQGLLSKYRLGVFISKNYIMQEIFEILPDIAESDSTILIQGPSGSGKEMLANTIHELSTRKNKPLIKVNCAAIPDTLLESELFGYVKGAFTDAKKDKKGRFSLAHRGTLFLDEIGNTSPTMQAKLLRILEEKEFIPLGGTVPIKVDVRIIAATNIDLERLVQEGKFREDLYYRLNVVKINLPPLKERKDDIPLLIDFFLAKLNAIKSKNIQSVSKEVMDYLMNYDYPGNIRELENILEHAYVLCHEKIIETKHLPKELIMKNQNTNGLNTAITNITPLKLSEMRLIKNALEKYKGNKVLAARELGISRSTLWRKTKLYQLE</sequence>
<dbReference type="PROSITE" id="PS50113">
    <property type="entry name" value="PAC"/>
    <property type="match status" value="1"/>
</dbReference>
<dbReference type="CDD" id="cd00130">
    <property type="entry name" value="PAS"/>
    <property type="match status" value="1"/>
</dbReference>
<dbReference type="EMBL" id="DTGD01000158">
    <property type="protein sequence ID" value="HGB36112.1"/>
    <property type="molecule type" value="Genomic_DNA"/>
</dbReference>
<dbReference type="Gene3D" id="3.30.450.20">
    <property type="entry name" value="PAS domain"/>
    <property type="match status" value="1"/>
</dbReference>
<dbReference type="CDD" id="cd00009">
    <property type="entry name" value="AAA"/>
    <property type="match status" value="1"/>
</dbReference>
<evidence type="ECO:0000259" key="5">
    <source>
        <dbReference type="PROSITE" id="PS50045"/>
    </source>
</evidence>
<feature type="domain" description="PAC" evidence="7">
    <location>
        <begin position="72"/>
        <end position="124"/>
    </location>
</feature>
<organism evidence="8">
    <name type="scientific">candidate division WOR-3 bacterium</name>
    <dbReference type="NCBI Taxonomy" id="2052148"/>
    <lineage>
        <taxon>Bacteria</taxon>
        <taxon>Bacteria division WOR-3</taxon>
    </lineage>
</organism>
<dbReference type="InterPro" id="IPR003593">
    <property type="entry name" value="AAA+_ATPase"/>
</dbReference>
<dbReference type="InterPro" id="IPR058031">
    <property type="entry name" value="AAA_lid_NorR"/>
</dbReference>
<name>A0A7V3KNS3_UNCW3</name>
<dbReference type="SMART" id="SM00382">
    <property type="entry name" value="AAA"/>
    <property type="match status" value="1"/>
</dbReference>
<protein>
    <submittedName>
        <fullName evidence="8">PAS domain-containing protein</fullName>
    </submittedName>
</protein>
<evidence type="ECO:0000259" key="6">
    <source>
        <dbReference type="PROSITE" id="PS50112"/>
    </source>
</evidence>
<dbReference type="Gene3D" id="1.10.10.60">
    <property type="entry name" value="Homeodomain-like"/>
    <property type="match status" value="1"/>
</dbReference>
<keyword evidence="1" id="KW-0547">Nucleotide-binding</keyword>
<dbReference type="AlphaFoldDB" id="A0A7V3KNS3"/>
<evidence type="ECO:0000256" key="4">
    <source>
        <dbReference type="ARBA" id="ARBA00023163"/>
    </source>
</evidence>
<evidence type="ECO:0000313" key="8">
    <source>
        <dbReference type="EMBL" id="HGB36112.1"/>
    </source>
</evidence>
<reference evidence="8" key="1">
    <citation type="journal article" date="2020" name="mSystems">
        <title>Genome- and Community-Level Interaction Insights into Carbon Utilization and Element Cycling Functions of Hydrothermarchaeota in Hydrothermal Sediment.</title>
        <authorList>
            <person name="Zhou Z."/>
            <person name="Liu Y."/>
            <person name="Xu W."/>
            <person name="Pan J."/>
            <person name="Luo Z.H."/>
            <person name="Li M."/>
        </authorList>
    </citation>
    <scope>NUCLEOTIDE SEQUENCE [LARGE SCALE GENOMIC DNA]</scope>
    <source>
        <strain evidence="8">SpSt-754</strain>
    </source>
</reference>
<feature type="domain" description="Sigma-54 factor interaction" evidence="5">
    <location>
        <begin position="131"/>
        <end position="360"/>
    </location>
</feature>
<keyword evidence="4" id="KW-0804">Transcription</keyword>
<accession>A0A7V3KNS3</accession>
<keyword evidence="3" id="KW-0805">Transcription regulation</keyword>
<dbReference type="SUPFAM" id="SSF52540">
    <property type="entry name" value="P-loop containing nucleoside triphosphate hydrolases"/>
    <property type="match status" value="1"/>
</dbReference>
<dbReference type="InterPro" id="IPR025944">
    <property type="entry name" value="Sigma_54_int_dom_CS"/>
</dbReference>
<dbReference type="GO" id="GO:0043565">
    <property type="term" value="F:sequence-specific DNA binding"/>
    <property type="evidence" value="ECO:0007669"/>
    <property type="project" value="InterPro"/>
</dbReference>
<gene>
    <name evidence="8" type="ORF">ENV38_04330</name>
</gene>
<proteinExistence type="predicted"/>
<dbReference type="Pfam" id="PF00158">
    <property type="entry name" value="Sigma54_activat"/>
    <property type="match status" value="1"/>
</dbReference>
<dbReference type="InterPro" id="IPR027417">
    <property type="entry name" value="P-loop_NTPase"/>
</dbReference>
<dbReference type="PANTHER" id="PTHR32071">
    <property type="entry name" value="TRANSCRIPTIONAL REGULATORY PROTEIN"/>
    <property type="match status" value="1"/>
</dbReference>
<comment type="caution">
    <text evidence="8">The sequence shown here is derived from an EMBL/GenBank/DDBJ whole genome shotgun (WGS) entry which is preliminary data.</text>
</comment>
<dbReference type="InterPro" id="IPR035965">
    <property type="entry name" value="PAS-like_dom_sf"/>
</dbReference>
<dbReference type="InterPro" id="IPR009057">
    <property type="entry name" value="Homeodomain-like_sf"/>
</dbReference>
<dbReference type="PANTHER" id="PTHR32071:SF57">
    <property type="entry name" value="C4-DICARBOXYLATE TRANSPORT TRANSCRIPTIONAL REGULATORY PROTEIN DCTD"/>
    <property type="match status" value="1"/>
</dbReference>
<dbReference type="PROSITE" id="PS00688">
    <property type="entry name" value="SIGMA54_INTERACT_3"/>
    <property type="match status" value="1"/>
</dbReference>
<evidence type="ECO:0000256" key="2">
    <source>
        <dbReference type="ARBA" id="ARBA00022840"/>
    </source>
</evidence>